<gene>
    <name evidence="2" type="ORF">RISW2_02930</name>
</gene>
<keyword evidence="3" id="KW-1185">Reference proteome</keyword>
<accession>X7F8E5</accession>
<sequence length="135" mass="15497">MPRNRSLPPHLEIRRAGFFWRRRLPRSLRDRGEAVSDRPDKQSATRPKKVFLCFSLRSHVLRDAKILARRLTEMSDLVFAADAETTMAIAPEVQERLLESLARFEIEALERMRAVAAPRSREAAAQDQGRHGNPP</sequence>
<proteinExistence type="predicted"/>
<name>X7F8E5_9RHOB</name>
<evidence type="ECO:0000256" key="1">
    <source>
        <dbReference type="SAM" id="MobiDB-lite"/>
    </source>
</evidence>
<dbReference type="EMBL" id="JAME01000012">
    <property type="protein sequence ID" value="ETX29177.1"/>
    <property type="molecule type" value="Genomic_DNA"/>
</dbReference>
<reference evidence="2 3" key="1">
    <citation type="submission" date="2014-01" db="EMBL/GenBank/DDBJ databases">
        <title>Roseivivax isoporae LMG 25204 Genome Sequencing.</title>
        <authorList>
            <person name="Lai Q."/>
            <person name="Li G."/>
            <person name="Shao Z."/>
        </authorList>
    </citation>
    <scope>NUCLEOTIDE SEQUENCE [LARGE SCALE GENOMIC DNA]</scope>
    <source>
        <strain evidence="2 3">LMG 25204</strain>
    </source>
</reference>
<dbReference type="STRING" id="1449351.RISW2_02930"/>
<organism evidence="2 3">
    <name type="scientific">Roseivivax isoporae LMG 25204</name>
    <dbReference type="NCBI Taxonomy" id="1449351"/>
    <lineage>
        <taxon>Bacteria</taxon>
        <taxon>Pseudomonadati</taxon>
        <taxon>Pseudomonadota</taxon>
        <taxon>Alphaproteobacteria</taxon>
        <taxon>Rhodobacterales</taxon>
        <taxon>Roseobacteraceae</taxon>
        <taxon>Roseivivax</taxon>
    </lineage>
</organism>
<evidence type="ECO:0000313" key="2">
    <source>
        <dbReference type="EMBL" id="ETX29177.1"/>
    </source>
</evidence>
<dbReference type="Proteomes" id="UP000023430">
    <property type="component" value="Unassembled WGS sequence"/>
</dbReference>
<feature type="region of interest" description="Disordered" evidence="1">
    <location>
        <begin position="116"/>
        <end position="135"/>
    </location>
</feature>
<dbReference type="eggNOG" id="COG0582">
    <property type="taxonomic scope" value="Bacteria"/>
</dbReference>
<comment type="caution">
    <text evidence="2">The sequence shown here is derived from an EMBL/GenBank/DDBJ whole genome shotgun (WGS) entry which is preliminary data.</text>
</comment>
<dbReference type="AlphaFoldDB" id="X7F8E5"/>
<protein>
    <submittedName>
        <fullName evidence="2">Uncharacterized protein</fullName>
    </submittedName>
</protein>
<evidence type="ECO:0000313" key="3">
    <source>
        <dbReference type="Proteomes" id="UP000023430"/>
    </source>
</evidence>